<evidence type="ECO:0000256" key="3">
    <source>
        <dbReference type="SAM" id="MobiDB-lite"/>
    </source>
</evidence>
<dbReference type="AlphaFoldDB" id="A0A024UEJ0"/>
<dbReference type="GO" id="GO:0005634">
    <property type="term" value="C:nucleus"/>
    <property type="evidence" value="ECO:0007669"/>
    <property type="project" value="TreeGrafter"/>
</dbReference>
<dbReference type="PANTHER" id="PTHR22880:SF225">
    <property type="entry name" value="BROMODOMAIN-CONTAINING PROTEIN BET-1-RELATED"/>
    <property type="match status" value="1"/>
</dbReference>
<evidence type="ECO:0000256" key="2">
    <source>
        <dbReference type="PROSITE-ProRule" id="PRU00035"/>
    </source>
</evidence>
<feature type="region of interest" description="Disordered" evidence="3">
    <location>
        <begin position="1094"/>
        <end position="1155"/>
    </location>
</feature>
<feature type="region of interest" description="Disordered" evidence="3">
    <location>
        <begin position="1238"/>
        <end position="1257"/>
    </location>
</feature>
<feature type="domain" description="Bromo" evidence="4">
    <location>
        <begin position="944"/>
        <end position="1010"/>
    </location>
</feature>
<feature type="region of interest" description="Disordered" evidence="3">
    <location>
        <begin position="646"/>
        <end position="781"/>
    </location>
</feature>
<dbReference type="eggNOG" id="KOG1474">
    <property type="taxonomic scope" value="Eukaryota"/>
</dbReference>
<dbReference type="PROSITE" id="PS50014">
    <property type="entry name" value="BROMODOMAIN_2"/>
    <property type="match status" value="5"/>
</dbReference>
<feature type="domain" description="Bromo" evidence="4">
    <location>
        <begin position="345"/>
        <end position="413"/>
    </location>
</feature>
<feature type="region of interest" description="Disordered" evidence="3">
    <location>
        <begin position="1202"/>
        <end position="1226"/>
    </location>
</feature>
<dbReference type="InterPro" id="IPR036427">
    <property type="entry name" value="Bromodomain-like_sf"/>
</dbReference>
<feature type="compositionally biased region" description="Basic residues" evidence="3">
    <location>
        <begin position="682"/>
        <end position="710"/>
    </location>
</feature>
<dbReference type="OrthoDB" id="21449at2759"/>
<feature type="compositionally biased region" description="Low complexity" evidence="3">
    <location>
        <begin position="453"/>
        <end position="474"/>
    </location>
</feature>
<dbReference type="GeneID" id="20080870"/>
<feature type="domain" description="Bromo" evidence="4">
    <location>
        <begin position="547"/>
        <end position="617"/>
    </location>
</feature>
<proteinExistence type="predicted"/>
<feature type="compositionally biased region" description="Low complexity" evidence="3">
    <location>
        <begin position="716"/>
        <end position="728"/>
    </location>
</feature>
<feature type="compositionally biased region" description="Low complexity" evidence="3">
    <location>
        <begin position="481"/>
        <end position="518"/>
    </location>
</feature>
<feature type="domain" description="Bromo" evidence="4">
    <location>
        <begin position="827"/>
        <end position="877"/>
    </location>
</feature>
<feature type="region of interest" description="Disordered" evidence="3">
    <location>
        <begin position="155"/>
        <end position="201"/>
    </location>
</feature>
<dbReference type="InterPro" id="IPR001487">
    <property type="entry name" value="Bromodomain"/>
</dbReference>
<gene>
    <name evidence="5" type="ORF">H310_03820</name>
</gene>
<dbReference type="Gene3D" id="1.20.920.10">
    <property type="entry name" value="Bromodomain-like"/>
    <property type="match status" value="5"/>
</dbReference>
<dbReference type="InterPro" id="IPR018359">
    <property type="entry name" value="Bromodomain_CS"/>
</dbReference>
<reference evidence="5" key="1">
    <citation type="submission" date="2013-12" db="EMBL/GenBank/DDBJ databases">
        <title>The Genome Sequence of Aphanomyces invadans NJM9701.</title>
        <authorList>
            <consortium name="The Broad Institute Genomics Platform"/>
            <person name="Russ C."/>
            <person name="Tyler B."/>
            <person name="van West P."/>
            <person name="Dieguez-Uribeondo J."/>
            <person name="Young S.K."/>
            <person name="Zeng Q."/>
            <person name="Gargeya S."/>
            <person name="Fitzgerald M."/>
            <person name="Abouelleil A."/>
            <person name="Alvarado L."/>
            <person name="Chapman S.B."/>
            <person name="Gainer-Dewar J."/>
            <person name="Goldberg J."/>
            <person name="Griggs A."/>
            <person name="Gujja S."/>
            <person name="Hansen M."/>
            <person name="Howarth C."/>
            <person name="Imamovic A."/>
            <person name="Ireland A."/>
            <person name="Larimer J."/>
            <person name="McCowan C."/>
            <person name="Murphy C."/>
            <person name="Pearson M."/>
            <person name="Poon T.W."/>
            <person name="Priest M."/>
            <person name="Roberts A."/>
            <person name="Saif S."/>
            <person name="Shea T."/>
            <person name="Sykes S."/>
            <person name="Wortman J."/>
            <person name="Nusbaum C."/>
            <person name="Birren B."/>
        </authorList>
    </citation>
    <scope>NUCLEOTIDE SEQUENCE [LARGE SCALE GENOMIC DNA]</scope>
    <source>
        <strain evidence="5">NJM9701</strain>
    </source>
</reference>
<dbReference type="CDD" id="cd04369">
    <property type="entry name" value="Bromodomain"/>
    <property type="match status" value="5"/>
</dbReference>
<organism evidence="5">
    <name type="scientific">Aphanomyces invadans</name>
    <dbReference type="NCBI Taxonomy" id="157072"/>
    <lineage>
        <taxon>Eukaryota</taxon>
        <taxon>Sar</taxon>
        <taxon>Stramenopiles</taxon>
        <taxon>Oomycota</taxon>
        <taxon>Saprolegniomycetes</taxon>
        <taxon>Saprolegniales</taxon>
        <taxon>Verrucalvaceae</taxon>
        <taxon>Aphanomyces</taxon>
    </lineage>
</organism>
<dbReference type="GO" id="GO:0006338">
    <property type="term" value="P:chromatin remodeling"/>
    <property type="evidence" value="ECO:0007669"/>
    <property type="project" value="TreeGrafter"/>
</dbReference>
<dbReference type="InterPro" id="IPR050935">
    <property type="entry name" value="Bromo_chromatin_reader"/>
</dbReference>
<dbReference type="VEuPathDB" id="FungiDB:H310_03820"/>
<protein>
    <recommendedName>
        <fullName evidence="4">Bromo domain-containing protein</fullName>
    </recommendedName>
</protein>
<dbReference type="GO" id="GO:0006355">
    <property type="term" value="P:regulation of DNA-templated transcription"/>
    <property type="evidence" value="ECO:0007669"/>
    <property type="project" value="TreeGrafter"/>
</dbReference>
<dbReference type="STRING" id="157072.A0A024UEJ0"/>
<sequence length="1257" mass="140462">MSGESPTNKEKERISKATHAACTQVLAMLLGHESLQSTLLTSAARTALLDGTYANIDSIQNGDLKAKLTKKTMGLDVVHKLLGSKPSRCRFKTCERFSKDVRLVFQNIMLYQCYLKDNSPSLYDATLFETAQRLLQGFEMMYAGELARHVVASSTIAPSPTGSPEPSPPQSSLLSASSFKPPSSAAASKPSQSSSTPSTLSLSEECTTKCHTIVQRIMKYKEHGVSLAAPFFNPVDLGMYVDYKVKIPHRMHLYGVQQKLSTGAYPTVAAFAYDMRLIFANCLVYNSEVLLSAKIREHAVKLMHLLEQQLDQFDQTDATWTGLPHADRWKCHQVIHDVLAHRSHGGVETAQWFKHPIVTYFASPDQAPFNYFKVIKRPMDVGTVTSRLHLGEYRDVASFFGDLRLVFDNCIKYWKTSADGQVYCDAAKTLLATMESSAKTVFGSVVVASLFDSKSSNGSKSHHSSGSSATTMSSNHEKKAAPSAPAASFLSPKESKSSSSKKSSSSSSDPAKSSGSSASRREFADKDKCLKILDILRQHRMRGVMGNDIETAYPFLHAVDITRYPDYVKIVPEPMDFNKIDRKLKSNRYTSMSEFSADVHLIFSNCLKYNSDPVEGADIRTMATTLRDCFVKLYQDMENGREIQQHTHVAPTATPGSTSSSSSSKKNRLSSGHHDGADDDKKRKKDKKEKKKKKDKKKDKKDKKHHHSSSHKTDVVDNAVVVEPAVANTKPSPPPPPPAPVIDLTGSKSSASPTRGSQPAAATTPGVTPATSSSSKPSKASKVKLDLSPWEASCERLVSRMLKLEYVTAMHFDAPLVEKLPDLAKIYKSIISEPMDLGTLRQMLINHAIPDTTEFVRLGRLIFENAKTFNAGPDPASARVRETADHLRWLFDSLSVEMNIMPDSDTLRKQWRNERFSAVQTLKFTESKPNKECVKVLRALLSQKQIKDRWPFMEPAGVLFKDLPPTYYDIVKQPMDLKTVGEKLNSLMYKSYGEFIGDIRLTFENAMLYNQLDKGKDEWTVYGAAKRLYDLTTELWGDVTIDVVERVRRMVMEHKEARVESEKNRAVEKAKAVVDDAVRKKEYEAMLAQQKKDEAEAEAREKAEQAAAREKAAKEARNLQLDKMSKQERKLEDRRRKKEDELAMAERRQRTATVATEEAVREAELRSRLRAKARQIQLQNDLAKEKLLKKGIETKAAKVGMHPVHPMDKQRKRGGPSTTSTSSFWKVKRRKLTVSSVFHMDPDDDDTVHGESAAMAC</sequence>
<evidence type="ECO:0000313" key="5">
    <source>
        <dbReference type="EMBL" id="ETW04625.1"/>
    </source>
</evidence>
<dbReference type="RefSeq" id="XP_008866064.1">
    <property type="nucleotide sequence ID" value="XM_008867842.1"/>
</dbReference>
<feature type="compositionally biased region" description="Low complexity" evidence="3">
    <location>
        <begin position="759"/>
        <end position="780"/>
    </location>
</feature>
<evidence type="ECO:0000256" key="1">
    <source>
        <dbReference type="ARBA" id="ARBA00023117"/>
    </source>
</evidence>
<feature type="compositionally biased region" description="Basic and acidic residues" evidence="3">
    <location>
        <begin position="672"/>
        <end position="681"/>
    </location>
</feature>
<feature type="compositionally biased region" description="Pro residues" evidence="3">
    <location>
        <begin position="731"/>
        <end position="740"/>
    </location>
</feature>
<dbReference type="Pfam" id="PF00439">
    <property type="entry name" value="Bromodomain"/>
    <property type="match status" value="5"/>
</dbReference>
<dbReference type="GO" id="GO:0000785">
    <property type="term" value="C:chromatin"/>
    <property type="evidence" value="ECO:0007669"/>
    <property type="project" value="TreeGrafter"/>
</dbReference>
<dbReference type="PANTHER" id="PTHR22880">
    <property type="entry name" value="FALZ-RELATED BROMODOMAIN-CONTAINING PROTEINS"/>
    <property type="match status" value="1"/>
</dbReference>
<dbReference type="PROSITE" id="PS00633">
    <property type="entry name" value="BROMODOMAIN_1"/>
    <property type="match status" value="2"/>
</dbReference>
<keyword evidence="1 2" id="KW-0103">Bromodomain</keyword>
<feature type="compositionally biased region" description="Basic and acidic residues" evidence="3">
    <location>
        <begin position="1123"/>
        <end position="1149"/>
    </location>
</feature>
<dbReference type="PRINTS" id="PR00503">
    <property type="entry name" value="BROMODOMAIN"/>
</dbReference>
<feature type="compositionally biased region" description="Low complexity" evidence="3">
    <location>
        <begin position="170"/>
        <end position="201"/>
    </location>
</feature>
<dbReference type="EMBL" id="KI913957">
    <property type="protein sequence ID" value="ETW04625.1"/>
    <property type="molecule type" value="Genomic_DNA"/>
</dbReference>
<name>A0A024UEJ0_9STRA</name>
<accession>A0A024UEJ0</accession>
<dbReference type="SMART" id="SM00297">
    <property type="entry name" value="BROMO"/>
    <property type="match status" value="5"/>
</dbReference>
<feature type="domain" description="Bromo" evidence="4">
    <location>
        <begin position="223"/>
        <end position="288"/>
    </location>
</feature>
<feature type="region of interest" description="Disordered" evidence="3">
    <location>
        <begin position="453"/>
        <end position="522"/>
    </location>
</feature>
<dbReference type="SUPFAM" id="SSF47370">
    <property type="entry name" value="Bromodomain"/>
    <property type="match status" value="5"/>
</dbReference>
<feature type="compositionally biased region" description="Basic and acidic residues" evidence="3">
    <location>
        <begin position="1094"/>
        <end position="1117"/>
    </location>
</feature>
<evidence type="ECO:0000259" key="4">
    <source>
        <dbReference type="PROSITE" id="PS50014"/>
    </source>
</evidence>
<feature type="compositionally biased region" description="Polar residues" evidence="3">
    <location>
        <begin position="746"/>
        <end position="757"/>
    </location>
</feature>